<keyword evidence="3" id="KW-1185">Reference proteome</keyword>
<evidence type="ECO:0008006" key="4">
    <source>
        <dbReference type="Google" id="ProtNLM"/>
    </source>
</evidence>
<evidence type="ECO:0000313" key="3">
    <source>
        <dbReference type="Proteomes" id="UP001164459"/>
    </source>
</evidence>
<accession>A0ABY7HCJ9</accession>
<gene>
    <name evidence="2" type="ORF">O0S08_12725</name>
</gene>
<protein>
    <recommendedName>
        <fullName evidence="4">Outer membrane protein beta-barrel domain-containing protein</fullName>
    </recommendedName>
</protein>
<feature type="region of interest" description="Disordered" evidence="1">
    <location>
        <begin position="124"/>
        <end position="190"/>
    </location>
</feature>
<evidence type="ECO:0000313" key="2">
    <source>
        <dbReference type="EMBL" id="WAS97005.1"/>
    </source>
</evidence>
<sequence>MLAVLMAATIVAVAEPPPGLVLAWTAPAGCPDEAEVRARVVRMTGQEAADRATLTARGTVREAGPGRWSLTLELTGATGGGRRELTAPRCEELVEAAALVVAIAVDPRAALAAPVAGEVVVPAPPVNMSQGESPKEQGAKDMPDGSGPKGNVGEGMSEGPRDAPAGELEGPVADEPPRPDGGEAPAAVAQPRGVEVGLRVAAGVSFARLLPQPSAAIGLALSVSGRRWRAEIGGLYAPPVPGGTPAIGGLFQAGAVELRGCPVLRRGAVEVPLCVGLQVGAMEGRGRGTGLVTTTTERSPWLAATAGAALAWRPRGRVGLWVGADAIVALLRPTFVTARGQEVHKAARFGGQVLAGIEVRLR</sequence>
<dbReference type="EMBL" id="CP114040">
    <property type="protein sequence ID" value="WAS97005.1"/>
    <property type="molecule type" value="Genomic_DNA"/>
</dbReference>
<feature type="compositionally biased region" description="Basic and acidic residues" evidence="1">
    <location>
        <begin position="133"/>
        <end position="143"/>
    </location>
</feature>
<dbReference type="RefSeq" id="WP_269039369.1">
    <property type="nucleotide sequence ID" value="NZ_CP114040.1"/>
</dbReference>
<reference evidence="2" key="1">
    <citation type="submission" date="2022-11" db="EMBL/GenBank/DDBJ databases">
        <title>Minimal conservation of predation-associated metabolite biosynthetic gene clusters underscores biosynthetic potential of Myxococcota including descriptions for ten novel species: Archangium lansinium sp. nov., Myxococcus landrumus sp. nov., Nannocystis bai.</title>
        <authorList>
            <person name="Ahearne A."/>
            <person name="Stevens C."/>
            <person name="Dowd S."/>
        </authorList>
    </citation>
    <scope>NUCLEOTIDE SEQUENCE</scope>
    <source>
        <strain evidence="2">Fl3</strain>
    </source>
</reference>
<organism evidence="2 3">
    <name type="scientific">Nannocystis punicea</name>
    <dbReference type="NCBI Taxonomy" id="2995304"/>
    <lineage>
        <taxon>Bacteria</taxon>
        <taxon>Pseudomonadati</taxon>
        <taxon>Myxococcota</taxon>
        <taxon>Polyangia</taxon>
        <taxon>Nannocystales</taxon>
        <taxon>Nannocystaceae</taxon>
        <taxon>Nannocystis</taxon>
    </lineage>
</organism>
<name>A0ABY7HCJ9_9BACT</name>
<dbReference type="Proteomes" id="UP001164459">
    <property type="component" value="Chromosome"/>
</dbReference>
<proteinExistence type="predicted"/>
<evidence type="ECO:0000256" key="1">
    <source>
        <dbReference type="SAM" id="MobiDB-lite"/>
    </source>
</evidence>